<evidence type="ECO:0000256" key="1">
    <source>
        <dbReference type="SAM" id="MobiDB-lite"/>
    </source>
</evidence>
<accession>A0ABR2HT11</accession>
<feature type="compositionally biased region" description="Low complexity" evidence="1">
    <location>
        <begin position="645"/>
        <end position="665"/>
    </location>
</feature>
<feature type="compositionally biased region" description="Acidic residues" evidence="1">
    <location>
        <begin position="579"/>
        <end position="590"/>
    </location>
</feature>
<dbReference type="EMBL" id="JAPCWZ010000009">
    <property type="protein sequence ID" value="KAK8852038.1"/>
    <property type="molecule type" value="Genomic_DNA"/>
</dbReference>
<feature type="compositionally biased region" description="Low complexity" evidence="1">
    <location>
        <begin position="785"/>
        <end position="794"/>
    </location>
</feature>
<feature type="compositionally biased region" description="Polar residues" evidence="1">
    <location>
        <begin position="741"/>
        <end position="762"/>
    </location>
</feature>
<feature type="region of interest" description="Disordered" evidence="1">
    <location>
        <begin position="774"/>
        <end position="825"/>
    </location>
</feature>
<feature type="compositionally biased region" description="Acidic residues" evidence="1">
    <location>
        <begin position="89"/>
        <end position="106"/>
    </location>
</feature>
<organism evidence="2 3">
    <name type="scientific">Apiospora arundinis</name>
    <dbReference type="NCBI Taxonomy" id="335852"/>
    <lineage>
        <taxon>Eukaryota</taxon>
        <taxon>Fungi</taxon>
        <taxon>Dikarya</taxon>
        <taxon>Ascomycota</taxon>
        <taxon>Pezizomycotina</taxon>
        <taxon>Sordariomycetes</taxon>
        <taxon>Xylariomycetidae</taxon>
        <taxon>Amphisphaeriales</taxon>
        <taxon>Apiosporaceae</taxon>
        <taxon>Apiospora</taxon>
    </lineage>
</organism>
<feature type="region of interest" description="Disordered" evidence="1">
    <location>
        <begin position="521"/>
        <end position="762"/>
    </location>
</feature>
<feature type="compositionally biased region" description="Basic residues" evidence="1">
    <location>
        <begin position="45"/>
        <end position="86"/>
    </location>
</feature>
<feature type="region of interest" description="Disordered" evidence="1">
    <location>
        <begin position="844"/>
        <end position="867"/>
    </location>
</feature>
<feature type="compositionally biased region" description="Low complexity" evidence="1">
    <location>
        <begin position="1433"/>
        <end position="1446"/>
    </location>
</feature>
<feature type="compositionally biased region" description="Basic and acidic residues" evidence="1">
    <location>
        <begin position="607"/>
        <end position="620"/>
    </location>
</feature>
<feature type="compositionally biased region" description="Low complexity" evidence="1">
    <location>
        <begin position="1106"/>
        <end position="1129"/>
    </location>
</feature>
<feature type="region of interest" description="Disordered" evidence="1">
    <location>
        <begin position="1"/>
        <end position="157"/>
    </location>
</feature>
<sequence length="1446" mass="160736">MADDTGTGESPPPARRSRRISDRQERMIENTVQPGSAEEAILAIPRKRPSGRRRRSDNPRKRTSGRRKRLSRARPGAKRGRPRKHPLPSEDELEPEQAAESDEELEPQGKHPKLTVERSAPDGEVPYEFLAQLHNAGATAEEAVEDAESSHSESSEDFDQYTFVRFPRNHLDLPRVDPDSEDEAEAILPSIEQQYPEELITGGASTSASNQPDGADEESLEAANPGIIEQKIHARISEHVRDIVLGPDLSYQLDFHAIAPVDQVKKDHLQWHELPQVYQYGLHTDIALDVLPVSDIRVAYQSLTSVLKKGSYNRTIASDVSSCWEETERFPVHMIDEEDQKLRVITVLLKGWQRIGLVKESDQWTARNVQQWLPQVAVNSDLLEHRKYLGAAESNNWLIKRFLVAAQACGLLPKCSWIRHDNAQEWLHLFVPIHDPSTAVPPGTKNIEYWNWHQNITRQYWQRCGIVNEAELTFNKLWNVYRPRCTPYLYLDHANIVSPDNKPDEVPSTYFEMVITRNRKQKEKAREAQSQLPRQGGPVVGENGRITSGNLSNHPLDFYLGDGSDSDESMPDPEIGGSNDDDNDDQDDDLGNDRPQGTTNQAPKPKSSVDRFIEAARGLRESSQVPQGREPSFPGDPNNQVAGEQWAAPAGSSPQPQPQATSSAPLPCSPSQRFYARRQSSPEFSAESIPFDNSTSLNNSPATASSSNTSSKATPKSAMYPQDKPDRPRRGPGRPRRSLADPNNGSANSTSEQLTTTAGHVSNRRQNIAATIRDREGLQPHEFSQARSSQRAASIPWNNPMVVADPNTGLDPMRRRGYPPGYVRPSEQARMDERRMTNYSFTDFMFQPTRNGTPRSAPREHQGNQNPFDVLGENLSSSSTLMQPFSPQPRMDYPTPPMQRPNYQSGYGGRMPQPHMLPNNNNFGGRANAAMGMGGNFGYNALPQRRDSEFDLDNLGFHAPLDHPKHARSRGLDQDTNNYNTGARAAQQVRSVPEMLQLVTDPATGRATLARAGGGPNQGMSSPRARRPNQNPQDFQEYVRGVPVWDDRALAATAARRAAAPPPVDVEEPQAQLQGAAADNDIPWYEYIQWPEKEDDYQNSDEHGNNNDGTNNDDGTSSAATASDATAAGPVETDNHNAAITSASAAAGPIQPQGPNYIVLANGEVLDLSAIPDANFDLNSALYPNGADDVNRNNNNAAANYVALPDLQNDDLDNCPVWNQLMAVPVYGGNWWPTAEFQTMDPVAATRGANFLTPDVINNLHDSVDQLMSGFQTDDGYSFELAIATTPLERAELKRSRFRRCWETLAVSLIGTSVFCQRIVENEIAALPGSDKEVDNRPIYFIVGRDTIVQADPDGKACRKMARWGYFQDKVGWICCDKCEVWCEPYPHNIRLVDMKDFSDHHGIEQMYEQRFPVEGEEEDGQQQRGDHDGEAGDANAADDNVNMDL</sequence>
<evidence type="ECO:0000313" key="2">
    <source>
        <dbReference type="EMBL" id="KAK8852038.1"/>
    </source>
</evidence>
<proteinExistence type="predicted"/>
<protein>
    <submittedName>
        <fullName evidence="2">Uncharacterized protein</fullName>
    </submittedName>
</protein>
<feature type="region of interest" description="Disordered" evidence="1">
    <location>
        <begin position="1056"/>
        <end position="1078"/>
    </location>
</feature>
<evidence type="ECO:0000313" key="3">
    <source>
        <dbReference type="Proteomes" id="UP001390339"/>
    </source>
</evidence>
<feature type="region of interest" description="Disordered" evidence="1">
    <location>
        <begin position="1415"/>
        <end position="1446"/>
    </location>
</feature>
<dbReference type="Proteomes" id="UP001390339">
    <property type="component" value="Unassembled WGS sequence"/>
</dbReference>
<feature type="region of interest" description="Disordered" evidence="1">
    <location>
        <begin position="1096"/>
        <end position="1132"/>
    </location>
</feature>
<feature type="compositionally biased region" description="Low complexity" evidence="1">
    <location>
        <begin position="693"/>
        <end position="718"/>
    </location>
</feature>
<keyword evidence="3" id="KW-1185">Reference proteome</keyword>
<comment type="caution">
    <text evidence="2">The sequence shown here is derived from an EMBL/GenBank/DDBJ whole genome shotgun (WGS) entry which is preliminary data.</text>
</comment>
<feature type="compositionally biased region" description="Basic and acidic residues" evidence="1">
    <location>
        <begin position="19"/>
        <end position="28"/>
    </location>
</feature>
<gene>
    <name evidence="2" type="ORF">PGQ11_014517</name>
</gene>
<name>A0ABR2HT11_9PEZI</name>
<feature type="region of interest" description="Disordered" evidence="1">
    <location>
        <begin position="1007"/>
        <end position="1032"/>
    </location>
</feature>
<reference evidence="2 3" key="1">
    <citation type="journal article" date="2024" name="IMA Fungus">
        <title>Apiospora arundinis, a panoply of carbohydrate-active enzymes and secondary metabolites.</title>
        <authorList>
            <person name="Sorensen T."/>
            <person name="Petersen C."/>
            <person name="Muurmann A.T."/>
            <person name="Christiansen J.V."/>
            <person name="Brundto M.L."/>
            <person name="Overgaard C.K."/>
            <person name="Boysen A.T."/>
            <person name="Wollenberg R.D."/>
            <person name="Larsen T.O."/>
            <person name="Sorensen J.L."/>
            <person name="Nielsen K.L."/>
            <person name="Sondergaard T.E."/>
        </authorList>
    </citation>
    <scope>NUCLEOTIDE SEQUENCE [LARGE SCALE GENOMIC DNA]</scope>
    <source>
        <strain evidence="2 3">AAU 773</strain>
    </source>
</reference>